<evidence type="ECO:0000256" key="1">
    <source>
        <dbReference type="ARBA" id="ARBA00022448"/>
    </source>
</evidence>
<sequence length="121" mass="12656">MAVAAWVAVAGLASAAAALAPAGDPARGAKVYAASCGSCHSLDANRVGPAHRGVYGRKAGTARGYAYSPAMRGARIVWNGATLDRFLQNPQKMVPGTRMGFRLADPVRRADVIAYLRQQSK</sequence>
<gene>
    <name evidence="9" type="ORF">CVO77_03550</name>
</gene>
<evidence type="ECO:0000256" key="2">
    <source>
        <dbReference type="ARBA" id="ARBA00022617"/>
    </source>
</evidence>
<evidence type="ECO:0000313" key="9">
    <source>
        <dbReference type="EMBL" id="PQM27659.1"/>
    </source>
</evidence>
<dbReference type="InterPro" id="IPR009056">
    <property type="entry name" value="Cyt_c-like_dom"/>
</dbReference>
<dbReference type="GO" id="GO:0009055">
    <property type="term" value="F:electron transfer activity"/>
    <property type="evidence" value="ECO:0007669"/>
    <property type="project" value="InterPro"/>
</dbReference>
<dbReference type="PANTHER" id="PTHR11961">
    <property type="entry name" value="CYTOCHROME C"/>
    <property type="match status" value="1"/>
</dbReference>
<keyword evidence="7" id="KW-0732">Signal</keyword>
<name>A0A2S8B5Y0_9SPHN</name>
<dbReference type="GO" id="GO:0046872">
    <property type="term" value="F:metal ion binding"/>
    <property type="evidence" value="ECO:0007669"/>
    <property type="project" value="UniProtKB-KW"/>
</dbReference>
<reference evidence="10" key="1">
    <citation type="submission" date="2017-11" db="EMBL/GenBank/DDBJ databases">
        <title>The complete genome sequence of Sphingopyxis pomeranensis sp. nov. strain WS5A3p.</title>
        <authorList>
            <person name="Kaminski M.A."/>
        </authorList>
    </citation>
    <scope>NUCLEOTIDE SEQUENCE [LARGE SCALE GENOMIC DNA]</scope>
    <source>
        <strain evidence="10">WS5A3p</strain>
    </source>
</reference>
<dbReference type="Pfam" id="PF00034">
    <property type="entry name" value="Cytochrom_C"/>
    <property type="match status" value="1"/>
</dbReference>
<accession>A0A2S8B5Y0</accession>
<evidence type="ECO:0000313" key="10">
    <source>
        <dbReference type="Proteomes" id="UP000238954"/>
    </source>
</evidence>
<dbReference type="EMBL" id="PHFW01000002">
    <property type="protein sequence ID" value="PQM27659.1"/>
    <property type="molecule type" value="Genomic_DNA"/>
</dbReference>
<dbReference type="InterPro" id="IPR036909">
    <property type="entry name" value="Cyt_c-like_dom_sf"/>
</dbReference>
<keyword evidence="5 6" id="KW-0408">Iron</keyword>
<organism evidence="9 10">
    <name type="scientific">Sphingopyxis lindanitolerans</name>
    <dbReference type="NCBI Taxonomy" id="2054227"/>
    <lineage>
        <taxon>Bacteria</taxon>
        <taxon>Pseudomonadati</taxon>
        <taxon>Pseudomonadota</taxon>
        <taxon>Alphaproteobacteria</taxon>
        <taxon>Sphingomonadales</taxon>
        <taxon>Sphingomonadaceae</taxon>
        <taxon>Sphingopyxis</taxon>
    </lineage>
</organism>
<dbReference type="PRINTS" id="PR00604">
    <property type="entry name" value="CYTCHRMECIAB"/>
</dbReference>
<evidence type="ECO:0000256" key="5">
    <source>
        <dbReference type="ARBA" id="ARBA00023004"/>
    </source>
</evidence>
<keyword evidence="4" id="KW-0249">Electron transport</keyword>
<evidence type="ECO:0000256" key="4">
    <source>
        <dbReference type="ARBA" id="ARBA00022982"/>
    </source>
</evidence>
<comment type="caution">
    <text evidence="9">The sequence shown here is derived from an EMBL/GenBank/DDBJ whole genome shotgun (WGS) entry which is preliminary data.</text>
</comment>
<protein>
    <submittedName>
        <fullName evidence="9">Cytochrome C</fullName>
    </submittedName>
</protein>
<dbReference type="Proteomes" id="UP000238954">
    <property type="component" value="Chromosome"/>
</dbReference>
<dbReference type="PROSITE" id="PS51007">
    <property type="entry name" value="CYTC"/>
    <property type="match status" value="1"/>
</dbReference>
<keyword evidence="1" id="KW-0813">Transport</keyword>
<evidence type="ECO:0000259" key="8">
    <source>
        <dbReference type="PROSITE" id="PS51007"/>
    </source>
</evidence>
<dbReference type="SUPFAM" id="SSF46626">
    <property type="entry name" value="Cytochrome c"/>
    <property type="match status" value="1"/>
</dbReference>
<proteinExistence type="predicted"/>
<dbReference type="InterPro" id="IPR002327">
    <property type="entry name" value="Cyt_c_1A/1B"/>
</dbReference>
<dbReference type="OrthoDB" id="9805828at2"/>
<keyword evidence="10" id="KW-1185">Reference proteome</keyword>
<dbReference type="RefSeq" id="WP_105997920.1">
    <property type="nucleotide sequence ID" value="NZ_CM009578.1"/>
</dbReference>
<evidence type="ECO:0000256" key="3">
    <source>
        <dbReference type="ARBA" id="ARBA00022723"/>
    </source>
</evidence>
<evidence type="ECO:0000256" key="7">
    <source>
        <dbReference type="SAM" id="SignalP"/>
    </source>
</evidence>
<dbReference type="Gene3D" id="1.10.760.10">
    <property type="entry name" value="Cytochrome c-like domain"/>
    <property type="match status" value="1"/>
</dbReference>
<evidence type="ECO:0000256" key="6">
    <source>
        <dbReference type="PROSITE-ProRule" id="PRU00433"/>
    </source>
</evidence>
<feature type="chain" id="PRO_5015692455" evidence="7">
    <location>
        <begin position="23"/>
        <end position="121"/>
    </location>
</feature>
<dbReference type="GO" id="GO:0020037">
    <property type="term" value="F:heme binding"/>
    <property type="evidence" value="ECO:0007669"/>
    <property type="project" value="InterPro"/>
</dbReference>
<feature type="domain" description="Cytochrome c" evidence="8">
    <location>
        <begin position="23"/>
        <end position="120"/>
    </location>
</feature>
<keyword evidence="3 6" id="KW-0479">Metal-binding</keyword>
<keyword evidence="2 6" id="KW-0349">Heme</keyword>
<dbReference type="AlphaFoldDB" id="A0A2S8B5Y0"/>
<feature type="signal peptide" evidence="7">
    <location>
        <begin position="1"/>
        <end position="22"/>
    </location>
</feature>